<reference evidence="1 2" key="1">
    <citation type="journal article" date="2007" name="PLoS Genet.">
        <title>Patterns and implications of gene gain and loss in the evolution of Prochlorococcus.</title>
        <authorList>
            <person name="Kettler G.C."/>
            <person name="Martiny A.C."/>
            <person name="Huang K."/>
            <person name="Zucker J."/>
            <person name="Coleman M.L."/>
            <person name="Rodrigue S."/>
            <person name="Chen F."/>
            <person name="Lapidus A."/>
            <person name="Ferriera S."/>
            <person name="Johnson J."/>
            <person name="Steglich C."/>
            <person name="Church G.M."/>
            <person name="Richardson P."/>
            <person name="Chisholm S.W."/>
        </authorList>
    </citation>
    <scope>NUCLEOTIDE SEQUENCE [LARGE SCALE GENOMIC DNA]</scope>
    <source>
        <strain evidence="2">MIT 9211</strain>
    </source>
</reference>
<dbReference type="PANTHER" id="PTHR39624">
    <property type="entry name" value="PROTEIN INVOLVED IN RIMO-MEDIATED BETA-METHYLTHIOLATION OF RIBOSOMAL PROTEIN S12 YCAO"/>
    <property type="match status" value="1"/>
</dbReference>
<dbReference type="InterPro" id="IPR003718">
    <property type="entry name" value="OsmC/Ohr_fam"/>
</dbReference>
<dbReference type="AlphaFoldDB" id="A9BC75"/>
<name>A9BC75_PROM4</name>
<dbReference type="HOGENOM" id="CLU_917853_0_0_3"/>
<organism evidence="1 2">
    <name type="scientific">Prochlorococcus marinus (strain MIT 9211)</name>
    <dbReference type="NCBI Taxonomy" id="93059"/>
    <lineage>
        <taxon>Bacteria</taxon>
        <taxon>Bacillati</taxon>
        <taxon>Cyanobacteriota</taxon>
        <taxon>Cyanophyceae</taxon>
        <taxon>Synechococcales</taxon>
        <taxon>Prochlorococcaceae</taxon>
        <taxon>Prochlorococcus</taxon>
    </lineage>
</organism>
<dbReference type="InterPro" id="IPR015946">
    <property type="entry name" value="KH_dom-like_a/b"/>
</dbReference>
<dbReference type="InterPro" id="IPR036102">
    <property type="entry name" value="OsmC/Ohrsf"/>
</dbReference>
<dbReference type="Proteomes" id="UP000000788">
    <property type="component" value="Chromosome"/>
</dbReference>
<keyword evidence="2" id="KW-1185">Reference proteome</keyword>
<evidence type="ECO:0000313" key="2">
    <source>
        <dbReference type="Proteomes" id="UP000000788"/>
    </source>
</evidence>
<dbReference type="InterPro" id="IPR011051">
    <property type="entry name" value="RmlC_Cupin_sf"/>
</dbReference>
<dbReference type="PANTHER" id="PTHR39624:SF2">
    <property type="entry name" value="OSMC-LIKE PROTEIN"/>
    <property type="match status" value="1"/>
</dbReference>
<proteinExistence type="predicted"/>
<dbReference type="SUPFAM" id="SSF51182">
    <property type="entry name" value="RmlC-like cupins"/>
    <property type="match status" value="1"/>
</dbReference>
<dbReference type="EMBL" id="CP000878">
    <property type="protein sequence ID" value="ABX09437.1"/>
    <property type="molecule type" value="Genomic_DNA"/>
</dbReference>
<protein>
    <submittedName>
        <fullName evidence="1">Predicted redox protein, regulator of disulfide bond formation</fullName>
    </submittedName>
</protein>
<dbReference type="KEGG" id="pmj:P9211_15061"/>
<dbReference type="SUPFAM" id="SSF82784">
    <property type="entry name" value="OsmC-like"/>
    <property type="match status" value="1"/>
</dbReference>
<dbReference type="eggNOG" id="COG1765">
    <property type="taxonomic scope" value="Bacteria"/>
</dbReference>
<dbReference type="Gene3D" id="3.30.300.20">
    <property type="match status" value="1"/>
</dbReference>
<dbReference type="Pfam" id="PF02566">
    <property type="entry name" value="OsmC"/>
    <property type="match status" value="1"/>
</dbReference>
<evidence type="ECO:0000313" key="1">
    <source>
        <dbReference type="EMBL" id="ABX09437.1"/>
    </source>
</evidence>
<sequence length="320" mass="36069">MQSLRSVDRILCRYLGDLHSEAKHVNSGEKLRTDAPVDHAGKGESFAPTDLLATAVGTCFLTVMGITAKERGWELDEIKLEIDKKMTTHGPRKIKSLLLQIEMPNNLEPDQLKVLQKVTKDCPVLRNLNNSIRINVQWNQLKSKKKTSLNFIPTNVFRETPQVTFFDAGVKNSNGSDVVIHHGSAISPPNDDEIEQYYVHHHQVDHNFVLEGKRTFTLLNPEWEEPHHVIYLNHKMGALEIPIGTYHRSVSDSEGSIVLNQAVRDSDFDPTKEFKPVSLRDSADLEKAKAADPVFWIWDDGKIRRLKAGGIANGKKKITA</sequence>
<accession>A9BC75</accession>
<gene>
    <name evidence="1" type="ordered locus">P9211_15061</name>
</gene>
<dbReference type="RefSeq" id="WP_012196058.1">
    <property type="nucleotide sequence ID" value="NC_009976.1"/>
</dbReference>